<dbReference type="InterPro" id="IPR000873">
    <property type="entry name" value="AMP-dep_synth/lig_dom"/>
</dbReference>
<feature type="domain" description="AMP-dependent synthetase/ligase" evidence="1">
    <location>
        <begin position="20"/>
        <end position="385"/>
    </location>
</feature>
<evidence type="ECO:0000259" key="1">
    <source>
        <dbReference type="Pfam" id="PF00501"/>
    </source>
</evidence>
<dbReference type="AlphaFoldDB" id="A0A916UE94"/>
<evidence type="ECO:0000313" key="3">
    <source>
        <dbReference type="EMBL" id="GGC70211.1"/>
    </source>
</evidence>
<dbReference type="RefSeq" id="WP_188610074.1">
    <property type="nucleotide sequence ID" value="NZ_BMGG01000005.1"/>
</dbReference>
<dbReference type="InterPro" id="IPR050237">
    <property type="entry name" value="ATP-dep_AMP-bd_enzyme"/>
</dbReference>
<dbReference type="InterPro" id="IPR042099">
    <property type="entry name" value="ANL_N_sf"/>
</dbReference>
<dbReference type="InterPro" id="IPR045851">
    <property type="entry name" value="AMP-bd_C_sf"/>
</dbReference>
<keyword evidence="3" id="KW-0436">Ligase</keyword>
<dbReference type="PROSITE" id="PS00455">
    <property type="entry name" value="AMP_BINDING"/>
    <property type="match status" value="1"/>
</dbReference>
<proteinExistence type="predicted"/>
<name>A0A916UE94_9HYPH</name>
<keyword evidence="4" id="KW-1185">Reference proteome</keyword>
<dbReference type="PANTHER" id="PTHR43767">
    <property type="entry name" value="LONG-CHAIN-FATTY-ACID--COA LIGASE"/>
    <property type="match status" value="1"/>
</dbReference>
<dbReference type="Gene3D" id="3.40.50.12780">
    <property type="entry name" value="N-terminal domain of ligase-like"/>
    <property type="match status" value="1"/>
</dbReference>
<organism evidence="3 4">
    <name type="scientific">Chelatococcus reniformis</name>
    <dbReference type="NCBI Taxonomy" id="1494448"/>
    <lineage>
        <taxon>Bacteria</taxon>
        <taxon>Pseudomonadati</taxon>
        <taxon>Pseudomonadota</taxon>
        <taxon>Alphaproteobacteria</taxon>
        <taxon>Hyphomicrobiales</taxon>
        <taxon>Chelatococcaceae</taxon>
        <taxon>Chelatococcus</taxon>
    </lineage>
</organism>
<dbReference type="CDD" id="cd17631">
    <property type="entry name" value="FACL_FadD13-like"/>
    <property type="match status" value="1"/>
</dbReference>
<reference evidence="3" key="2">
    <citation type="submission" date="2020-09" db="EMBL/GenBank/DDBJ databases">
        <authorList>
            <person name="Sun Q."/>
            <person name="Zhou Y."/>
        </authorList>
    </citation>
    <scope>NUCLEOTIDE SEQUENCE</scope>
    <source>
        <strain evidence="3">CGMCC 1.12919</strain>
    </source>
</reference>
<gene>
    <name evidence="3" type="ORF">GCM10010994_30970</name>
</gene>
<sequence length="530" mass="56641">MPDTPVSARGGDALRLSQALERAARLRGREEAVVDGERRFTWAEFKARVERLAGALRGLGLEPGGRVAMLAHNSHRYLEFYFGVPWAGGVFTPLNTRLAVPELAAILRDCGAEILIVDEAHAPLVPELARLAPLRRLVLGADGPVPDGFVGYEAMLAAAVPLADAGRGGDDIAALFYTSGSTGAPKGVMHTHANIMYCAVMCAAAVKLDEEATSLICGPLFHVGAAGACIPAMVTAARVVLLPRFEPAEVLRAIDEHRVTAMNLVPTMLRMMLDHPTAGERDLSSLRMLAYGAAPMPEPLLNEALQLMPDAQFVHAYGMTELTASCTALPPRYITSHRHLGKAKSVGRALLGLDLAIVDPEDNILGPGETGEIVARGPTVMKGYWGRPDLTAQTLRNGWLHTGDLGYMDEDGFVFLVDRLKDMIITGGENVYSTEVEEALYALPGVAQCAVIGIPHPKWGESVHAIVVAGPGAELTEAAIMAHCRGRIAGYKCPRSIEIRDTALPLSGANKIDKPALRTPFWAGRGSRLV</sequence>
<accession>A0A916UE94</accession>
<dbReference type="Pfam" id="PF13193">
    <property type="entry name" value="AMP-binding_C"/>
    <property type="match status" value="1"/>
</dbReference>
<evidence type="ECO:0000259" key="2">
    <source>
        <dbReference type="Pfam" id="PF13193"/>
    </source>
</evidence>
<dbReference type="Pfam" id="PF00501">
    <property type="entry name" value="AMP-binding"/>
    <property type="match status" value="1"/>
</dbReference>
<evidence type="ECO:0000313" key="4">
    <source>
        <dbReference type="Proteomes" id="UP000637002"/>
    </source>
</evidence>
<dbReference type="GO" id="GO:0016878">
    <property type="term" value="F:acid-thiol ligase activity"/>
    <property type="evidence" value="ECO:0007669"/>
    <property type="project" value="UniProtKB-ARBA"/>
</dbReference>
<feature type="domain" description="AMP-binding enzyme C-terminal" evidence="2">
    <location>
        <begin position="435"/>
        <end position="509"/>
    </location>
</feature>
<dbReference type="InterPro" id="IPR020845">
    <property type="entry name" value="AMP-binding_CS"/>
</dbReference>
<dbReference type="InterPro" id="IPR025110">
    <property type="entry name" value="AMP-bd_C"/>
</dbReference>
<dbReference type="Gene3D" id="3.30.300.30">
    <property type="match status" value="1"/>
</dbReference>
<dbReference type="NCBIfam" id="NF004837">
    <property type="entry name" value="PRK06187.1"/>
    <property type="match status" value="1"/>
</dbReference>
<dbReference type="Proteomes" id="UP000637002">
    <property type="component" value="Unassembled WGS sequence"/>
</dbReference>
<dbReference type="EMBL" id="BMGG01000005">
    <property type="protein sequence ID" value="GGC70211.1"/>
    <property type="molecule type" value="Genomic_DNA"/>
</dbReference>
<reference evidence="3" key="1">
    <citation type="journal article" date="2014" name="Int. J. Syst. Evol. Microbiol.">
        <title>Complete genome sequence of Corynebacterium casei LMG S-19264T (=DSM 44701T), isolated from a smear-ripened cheese.</title>
        <authorList>
            <consortium name="US DOE Joint Genome Institute (JGI-PGF)"/>
            <person name="Walter F."/>
            <person name="Albersmeier A."/>
            <person name="Kalinowski J."/>
            <person name="Ruckert C."/>
        </authorList>
    </citation>
    <scope>NUCLEOTIDE SEQUENCE</scope>
    <source>
        <strain evidence="3">CGMCC 1.12919</strain>
    </source>
</reference>
<comment type="caution">
    <text evidence="3">The sequence shown here is derived from an EMBL/GenBank/DDBJ whole genome shotgun (WGS) entry which is preliminary data.</text>
</comment>
<dbReference type="SUPFAM" id="SSF56801">
    <property type="entry name" value="Acetyl-CoA synthetase-like"/>
    <property type="match status" value="1"/>
</dbReference>
<dbReference type="PANTHER" id="PTHR43767:SF1">
    <property type="entry name" value="NONRIBOSOMAL PEPTIDE SYNTHASE PES1 (EUROFUNG)-RELATED"/>
    <property type="match status" value="1"/>
</dbReference>
<protein>
    <submittedName>
        <fullName evidence="3">Fatty-acid--CoA ligase</fullName>
    </submittedName>
</protein>